<dbReference type="InterPro" id="IPR016024">
    <property type="entry name" value="ARM-type_fold"/>
</dbReference>
<dbReference type="Gene3D" id="1.25.10.90">
    <property type="match status" value="1"/>
</dbReference>
<comment type="caution">
    <text evidence="1">The sequence shown here is derived from an EMBL/GenBank/DDBJ whole genome shotgun (WGS) entry which is preliminary data.</text>
</comment>
<dbReference type="PANTHER" id="PTHR34070">
    <property type="entry name" value="ARMADILLO-TYPE FOLD"/>
    <property type="match status" value="1"/>
</dbReference>
<dbReference type="Pfam" id="PF08713">
    <property type="entry name" value="DNA_alkylation"/>
    <property type="match status" value="1"/>
</dbReference>
<evidence type="ECO:0000313" key="2">
    <source>
        <dbReference type="Proteomes" id="UP000195321"/>
    </source>
</evidence>
<name>A0A1Y3MB23_9BACI</name>
<dbReference type="AlphaFoldDB" id="A0A1Y3MB23"/>
<accession>A0A1Y3MB23</accession>
<sequence length="230" mass="27150">MHPFVKALQQQFIAHQNPEKAEPMARYMKNHFPFLGIQTPERRKLLREVIQVHKLPDKEDFQTVIRELWDLPEREFQAAALDLLQKYKKHLDKTHIPFLEELIITKSWWDSVDGIVPTSLGSIFLKHPEAIQTYIPKWIASENIWLQRSAILFQLKYKEQMDEKLLFSIIGQLKSSKEFFIQKAIGWVLREYAKTSPDAVWEYVQNHELAPLSKREAIKHIRSTMSTSSD</sequence>
<proteinExistence type="predicted"/>
<dbReference type="EMBL" id="MWPX01000020">
    <property type="protein sequence ID" value="OUM47645.1"/>
    <property type="molecule type" value="Genomic_DNA"/>
</dbReference>
<dbReference type="InterPro" id="IPR014825">
    <property type="entry name" value="DNA_alkylation"/>
</dbReference>
<organism evidence="1 2">
    <name type="scientific">Bacillus pseudomycoides</name>
    <dbReference type="NCBI Taxonomy" id="64104"/>
    <lineage>
        <taxon>Bacteria</taxon>
        <taxon>Bacillati</taxon>
        <taxon>Bacillota</taxon>
        <taxon>Bacilli</taxon>
        <taxon>Bacillales</taxon>
        <taxon>Bacillaceae</taxon>
        <taxon>Bacillus</taxon>
        <taxon>Bacillus cereus group</taxon>
    </lineage>
</organism>
<dbReference type="Proteomes" id="UP000195321">
    <property type="component" value="Unassembled WGS sequence"/>
</dbReference>
<evidence type="ECO:0000313" key="1">
    <source>
        <dbReference type="EMBL" id="OUM47645.1"/>
    </source>
</evidence>
<reference evidence="1 2" key="1">
    <citation type="submission" date="2017-02" db="EMBL/GenBank/DDBJ databases">
        <title>Bacillus pseudomycoides isolate FSL K6-0042.</title>
        <authorList>
            <person name="Kovac J."/>
        </authorList>
    </citation>
    <scope>NUCLEOTIDE SEQUENCE [LARGE SCALE GENOMIC DNA]</scope>
    <source>
        <strain evidence="1 2">FSL K6-0042</strain>
    </source>
</reference>
<dbReference type="PANTHER" id="PTHR34070:SF1">
    <property type="entry name" value="DNA ALKYLATION REPAIR PROTEIN"/>
    <property type="match status" value="1"/>
</dbReference>
<dbReference type="SUPFAM" id="SSF48371">
    <property type="entry name" value="ARM repeat"/>
    <property type="match status" value="1"/>
</dbReference>
<dbReference type="RefSeq" id="WP_016132150.1">
    <property type="nucleotide sequence ID" value="NZ_JARHXM010000066.1"/>
</dbReference>
<dbReference type="CDD" id="cd07064">
    <property type="entry name" value="AlkD_like_1"/>
    <property type="match status" value="1"/>
</dbReference>
<protein>
    <submittedName>
        <fullName evidence="1">DNA alkylation repair protein</fullName>
    </submittedName>
</protein>
<gene>
    <name evidence="1" type="ORF">BW425_16935</name>
</gene>